<feature type="transmembrane region" description="Helical" evidence="9">
    <location>
        <begin position="152"/>
        <end position="173"/>
    </location>
</feature>
<dbReference type="Gene3D" id="1.10.1380.10">
    <property type="entry name" value="Neutral endopeptidase , domain2"/>
    <property type="match status" value="1"/>
</dbReference>
<dbReference type="OrthoDB" id="6475849at2759"/>
<evidence type="ECO:0000256" key="8">
    <source>
        <dbReference type="SAM" id="MobiDB-lite"/>
    </source>
</evidence>
<dbReference type="InterPro" id="IPR000718">
    <property type="entry name" value="Peptidase_M13"/>
</dbReference>
<keyword evidence="9" id="KW-1133">Transmembrane helix</keyword>
<dbReference type="GO" id="GO:0046872">
    <property type="term" value="F:metal ion binding"/>
    <property type="evidence" value="ECO:0007669"/>
    <property type="project" value="UniProtKB-KW"/>
</dbReference>
<evidence type="ECO:0000259" key="10">
    <source>
        <dbReference type="Pfam" id="PF01431"/>
    </source>
</evidence>
<dbReference type="GO" id="GO:0016485">
    <property type="term" value="P:protein processing"/>
    <property type="evidence" value="ECO:0007669"/>
    <property type="project" value="TreeGrafter"/>
</dbReference>
<dbReference type="InterPro" id="IPR008753">
    <property type="entry name" value="Peptidase_M13_N"/>
</dbReference>
<comment type="similarity">
    <text evidence="2">Belongs to the peptidase M13 family.</text>
</comment>
<organism evidence="12 13">
    <name type="scientific">Hypsibius exemplaris</name>
    <name type="common">Freshwater tardigrade</name>
    <dbReference type="NCBI Taxonomy" id="2072580"/>
    <lineage>
        <taxon>Eukaryota</taxon>
        <taxon>Metazoa</taxon>
        <taxon>Ecdysozoa</taxon>
        <taxon>Tardigrada</taxon>
        <taxon>Eutardigrada</taxon>
        <taxon>Parachela</taxon>
        <taxon>Hypsibioidea</taxon>
        <taxon>Hypsibiidae</taxon>
        <taxon>Hypsibius</taxon>
    </lineage>
</organism>
<evidence type="ECO:0000256" key="2">
    <source>
        <dbReference type="ARBA" id="ARBA00007357"/>
    </source>
</evidence>
<dbReference type="PANTHER" id="PTHR11733">
    <property type="entry name" value="ZINC METALLOPROTEASE FAMILY M13 NEPRILYSIN-RELATED"/>
    <property type="match status" value="1"/>
</dbReference>
<dbReference type="InterPro" id="IPR042089">
    <property type="entry name" value="Peptidase_M13_dom_2"/>
</dbReference>
<evidence type="ECO:0000256" key="4">
    <source>
        <dbReference type="ARBA" id="ARBA00022723"/>
    </source>
</evidence>
<keyword evidence="4" id="KW-0479">Metal-binding</keyword>
<protein>
    <submittedName>
        <fullName evidence="12">Neprilysin-2</fullName>
    </submittedName>
</protein>
<dbReference type="AlphaFoldDB" id="A0A1W0X864"/>
<keyword evidence="7" id="KW-0482">Metalloprotease</keyword>
<name>A0A1W0X864_HYPEX</name>
<dbReference type="PANTHER" id="PTHR11733:SF167">
    <property type="entry name" value="FI17812P1-RELATED"/>
    <property type="match status" value="1"/>
</dbReference>
<evidence type="ECO:0000256" key="6">
    <source>
        <dbReference type="ARBA" id="ARBA00022833"/>
    </source>
</evidence>
<comment type="cofactor">
    <cofactor evidence="1">
        <name>Zn(2+)</name>
        <dbReference type="ChEBI" id="CHEBI:29105"/>
    </cofactor>
</comment>
<sequence>MAERKDSRHNVPRRVSRLQLPTSASSVSIRQQVDNAFTTVDELDDLDQPPSVAVPRRVSHVSIAPGTRGGGGEGLASGLSRRMSRAPSGGNVNSAFDTVDELDDLDRKYRKASMVNVPSRRESRVASPGAAKEVNANEEYYFKRPCDTTTKVLVTLCIVFFLTTEIMLSVYLMERYKEPPPEMCQSTACINYGRLLKGSINSSANPCTDFYSYSCGNFQKTLPYGDRIRDLDDLVSDELVLRMHDILITLEKDNRTKEDYEKKATQFHQLCMDLNATFAKEQMVHILQNLSWPLLTASSQGSPSLPALLKEAHQHGISALFHISRLPDPLHPRDPFWTIEEGRLQLATSIYDSTELREIYRIFMKDLMGTLRRDIENSIYHQIDPIDESDYRKIVNFEAELAGVSHEPLFYKLTIGEFSTGYPNIAKHYNLVDYFQRLTEDDTELQLTWSNVTSDVSTDTIIILKNRDYFETLNTELGKASERDQAVYLGWRILFHYLKLMEEEPQLWSTIQAFWRSMGSRKMELQARWKKCSQMAIDALPDGGLALYRKIYFSTEQTTKIEALLDKLTERAVDLVGTQEWLSDSDKTQAKAKFGKLSRQLPYSEELYSKNLTNLLYTKGIIKYDSFFKTLRTFQRVRQHFVLAGVYGTPIKFTNLLSFASGADYRLETNKNGLIGVFAKNLVPPYFDMTMPQFAQYSTLGFQFSQELAHVVDYEWFMLTKTSETDGAPSNATFQQYHAILGYLLELYRNTSILLQLPLDSETLYEDSADQAALRLSYRAYQDVIRKANDAVLPGFPFENYDFGQMFFLTFAQYFCLNDESVRIKDLARVGYSHPKVRLTALVQNSEEFDTAFQCGRATSGQQLFQIPDPPRKIKYRPGTTAKQIDEWYHWFDRKPGLPTWSKAW</sequence>
<evidence type="ECO:0000313" key="12">
    <source>
        <dbReference type="EMBL" id="OQV23736.1"/>
    </source>
</evidence>
<dbReference type="EMBL" id="MTYJ01000010">
    <property type="protein sequence ID" value="OQV23736.1"/>
    <property type="molecule type" value="Genomic_DNA"/>
</dbReference>
<keyword evidence="13" id="KW-1185">Reference proteome</keyword>
<dbReference type="PROSITE" id="PS51885">
    <property type="entry name" value="NEPRILYSIN"/>
    <property type="match status" value="1"/>
</dbReference>
<reference evidence="13" key="1">
    <citation type="submission" date="2017-01" db="EMBL/GenBank/DDBJ databases">
        <title>Comparative genomics of anhydrobiosis in the tardigrade Hypsibius dujardini.</title>
        <authorList>
            <person name="Yoshida Y."/>
            <person name="Koutsovoulos G."/>
            <person name="Laetsch D."/>
            <person name="Stevens L."/>
            <person name="Kumar S."/>
            <person name="Horikawa D."/>
            <person name="Ishino K."/>
            <person name="Komine S."/>
            <person name="Tomita M."/>
            <person name="Blaxter M."/>
            <person name="Arakawa K."/>
        </authorList>
    </citation>
    <scope>NUCLEOTIDE SEQUENCE [LARGE SCALE GENOMIC DNA]</scope>
    <source>
        <strain evidence="13">Z151</strain>
    </source>
</reference>
<dbReference type="Gene3D" id="3.40.390.10">
    <property type="entry name" value="Collagenase (Catalytic Domain)"/>
    <property type="match status" value="1"/>
</dbReference>
<evidence type="ECO:0000256" key="5">
    <source>
        <dbReference type="ARBA" id="ARBA00022801"/>
    </source>
</evidence>
<accession>A0A1W0X864</accession>
<evidence type="ECO:0000256" key="7">
    <source>
        <dbReference type="ARBA" id="ARBA00023049"/>
    </source>
</evidence>
<dbReference type="InterPro" id="IPR024079">
    <property type="entry name" value="MetalloPept_cat_dom_sf"/>
</dbReference>
<keyword evidence="5" id="KW-0378">Hydrolase</keyword>
<keyword evidence="9" id="KW-0472">Membrane</keyword>
<evidence type="ECO:0000313" key="13">
    <source>
        <dbReference type="Proteomes" id="UP000192578"/>
    </source>
</evidence>
<feature type="domain" description="Peptidase M13 C-terminal" evidence="10">
    <location>
        <begin position="675"/>
        <end position="857"/>
    </location>
</feature>
<feature type="domain" description="Peptidase M13 N-terminal" evidence="11">
    <location>
        <begin position="206"/>
        <end position="602"/>
    </location>
</feature>
<keyword evidence="9" id="KW-0812">Transmembrane</keyword>
<dbReference type="Pfam" id="PF05649">
    <property type="entry name" value="Peptidase_M13_N"/>
    <property type="match status" value="1"/>
</dbReference>
<keyword evidence="3" id="KW-0645">Protease</keyword>
<proteinExistence type="inferred from homology"/>
<comment type="caution">
    <text evidence="12">The sequence shown here is derived from an EMBL/GenBank/DDBJ whole genome shotgun (WGS) entry which is preliminary data.</text>
</comment>
<gene>
    <name evidence="12" type="ORF">BV898_02472</name>
</gene>
<dbReference type="GO" id="GO:0005886">
    <property type="term" value="C:plasma membrane"/>
    <property type="evidence" value="ECO:0007669"/>
    <property type="project" value="TreeGrafter"/>
</dbReference>
<dbReference type="Pfam" id="PF01431">
    <property type="entry name" value="Peptidase_M13"/>
    <property type="match status" value="1"/>
</dbReference>
<dbReference type="SUPFAM" id="SSF55486">
    <property type="entry name" value="Metalloproteases ('zincins'), catalytic domain"/>
    <property type="match status" value="1"/>
</dbReference>
<evidence type="ECO:0000256" key="3">
    <source>
        <dbReference type="ARBA" id="ARBA00022670"/>
    </source>
</evidence>
<evidence type="ECO:0000256" key="1">
    <source>
        <dbReference type="ARBA" id="ARBA00001947"/>
    </source>
</evidence>
<keyword evidence="6" id="KW-0862">Zinc</keyword>
<dbReference type="InterPro" id="IPR018497">
    <property type="entry name" value="Peptidase_M13_C"/>
</dbReference>
<feature type="region of interest" description="Disordered" evidence="8">
    <location>
        <begin position="62"/>
        <end position="92"/>
    </location>
</feature>
<dbReference type="GO" id="GO:0004222">
    <property type="term" value="F:metalloendopeptidase activity"/>
    <property type="evidence" value="ECO:0007669"/>
    <property type="project" value="InterPro"/>
</dbReference>
<evidence type="ECO:0000259" key="11">
    <source>
        <dbReference type="Pfam" id="PF05649"/>
    </source>
</evidence>
<feature type="region of interest" description="Disordered" evidence="8">
    <location>
        <begin position="1"/>
        <end position="27"/>
    </location>
</feature>
<evidence type="ECO:0000256" key="9">
    <source>
        <dbReference type="SAM" id="Phobius"/>
    </source>
</evidence>
<dbReference type="Proteomes" id="UP000192578">
    <property type="component" value="Unassembled WGS sequence"/>
</dbReference>